<proteinExistence type="predicted"/>
<dbReference type="SUPFAM" id="SSF55073">
    <property type="entry name" value="Nucleotide cyclase"/>
    <property type="match status" value="1"/>
</dbReference>
<reference evidence="6 7" key="1">
    <citation type="submission" date="2020-08" db="EMBL/GenBank/DDBJ databases">
        <title>Genomic Encyclopedia of Type Strains, Phase IV (KMG-IV): sequencing the most valuable type-strain genomes for metagenomic binning, comparative biology and taxonomic classification.</title>
        <authorList>
            <person name="Goeker M."/>
        </authorList>
    </citation>
    <scope>NUCLEOTIDE SEQUENCE [LARGE SCALE GENOMIC DNA]</scope>
    <source>
        <strain evidence="6 7">DSM 11099</strain>
    </source>
</reference>
<feature type="domain" description="GGDEF" evidence="5">
    <location>
        <begin position="114"/>
        <end position="245"/>
    </location>
</feature>
<accession>A0A7W9S0N1</accession>
<dbReference type="CDD" id="cd01949">
    <property type="entry name" value="GGDEF"/>
    <property type="match status" value="1"/>
</dbReference>
<dbReference type="Gene3D" id="3.30.70.270">
    <property type="match status" value="1"/>
</dbReference>
<evidence type="ECO:0000256" key="4">
    <source>
        <dbReference type="SAM" id="Phobius"/>
    </source>
</evidence>
<dbReference type="PROSITE" id="PS50887">
    <property type="entry name" value="GGDEF"/>
    <property type="match status" value="1"/>
</dbReference>
<feature type="transmembrane region" description="Helical" evidence="4">
    <location>
        <begin position="42"/>
        <end position="65"/>
    </location>
</feature>
<protein>
    <recommendedName>
        <fullName evidence="1">diguanylate cyclase</fullName>
        <ecNumber evidence="1">2.7.7.65</ecNumber>
    </recommendedName>
</protein>
<organism evidence="6 7">
    <name type="scientific">Aquamicrobium lusatiense</name>
    <dbReference type="NCBI Taxonomy" id="89772"/>
    <lineage>
        <taxon>Bacteria</taxon>
        <taxon>Pseudomonadati</taxon>
        <taxon>Pseudomonadota</taxon>
        <taxon>Alphaproteobacteria</taxon>
        <taxon>Hyphomicrobiales</taxon>
        <taxon>Phyllobacteriaceae</taxon>
        <taxon>Aquamicrobium</taxon>
    </lineage>
</organism>
<evidence type="ECO:0000256" key="2">
    <source>
        <dbReference type="ARBA" id="ARBA00034247"/>
    </source>
</evidence>
<keyword evidence="3" id="KW-0175">Coiled coil</keyword>
<dbReference type="NCBIfam" id="TIGR00254">
    <property type="entry name" value="GGDEF"/>
    <property type="match status" value="1"/>
</dbReference>
<evidence type="ECO:0000313" key="7">
    <source>
        <dbReference type="Proteomes" id="UP000533306"/>
    </source>
</evidence>
<dbReference type="SMART" id="SM00267">
    <property type="entry name" value="GGDEF"/>
    <property type="match status" value="1"/>
</dbReference>
<dbReference type="PANTHER" id="PTHR45138:SF9">
    <property type="entry name" value="DIGUANYLATE CYCLASE DGCM-RELATED"/>
    <property type="match status" value="1"/>
</dbReference>
<dbReference type="PANTHER" id="PTHR45138">
    <property type="entry name" value="REGULATORY COMPONENTS OF SENSORY TRANSDUCTION SYSTEM"/>
    <property type="match status" value="1"/>
</dbReference>
<dbReference type="InterPro" id="IPR029787">
    <property type="entry name" value="Nucleotide_cyclase"/>
</dbReference>
<gene>
    <name evidence="6" type="ORF">HNR59_000098</name>
</gene>
<evidence type="ECO:0000313" key="6">
    <source>
        <dbReference type="EMBL" id="MBB6010753.1"/>
    </source>
</evidence>
<comment type="caution">
    <text evidence="6">The sequence shown here is derived from an EMBL/GenBank/DDBJ whole genome shotgun (WGS) entry which is preliminary data.</text>
</comment>
<keyword evidence="7" id="KW-1185">Reference proteome</keyword>
<dbReference type="InterPro" id="IPR050469">
    <property type="entry name" value="Diguanylate_Cyclase"/>
</dbReference>
<dbReference type="EC" id="2.7.7.65" evidence="1"/>
<name>A0A7W9S0N1_9HYPH</name>
<dbReference type="AlphaFoldDB" id="A0A7W9S0N1"/>
<keyword evidence="4" id="KW-1133">Transmembrane helix</keyword>
<evidence type="ECO:0000256" key="3">
    <source>
        <dbReference type="SAM" id="Coils"/>
    </source>
</evidence>
<evidence type="ECO:0000259" key="5">
    <source>
        <dbReference type="PROSITE" id="PS50887"/>
    </source>
</evidence>
<comment type="catalytic activity">
    <reaction evidence="2">
        <text>2 GTP = 3',3'-c-di-GMP + 2 diphosphate</text>
        <dbReference type="Rhea" id="RHEA:24898"/>
        <dbReference type="ChEBI" id="CHEBI:33019"/>
        <dbReference type="ChEBI" id="CHEBI:37565"/>
        <dbReference type="ChEBI" id="CHEBI:58805"/>
        <dbReference type="EC" id="2.7.7.65"/>
    </reaction>
</comment>
<evidence type="ECO:0000256" key="1">
    <source>
        <dbReference type="ARBA" id="ARBA00012528"/>
    </source>
</evidence>
<sequence>MMVAFPSRGVLKKSAIVTIICAAISISVSTGIRFYLGVQSDTITIMVRLILPFIIAFPIAIMLFAKIEKLEKAYRNLLKEARELAKCASTDPLTGLLNRRSFERQFNLAMAHRAGGKFIIADMDYLKAINDEHGHLVGDDAIISFAQALELVLGDECLIARIGGDEFCAYLPKADANTVNQLVTQVGSAARNEFLRKTGLDYPLSFSVGMQKCHPKLTFREMISRADSELYAKKRSRPAPTAIDKAA</sequence>
<dbReference type="GO" id="GO:0052621">
    <property type="term" value="F:diguanylate cyclase activity"/>
    <property type="evidence" value="ECO:0007669"/>
    <property type="project" value="UniProtKB-EC"/>
</dbReference>
<feature type="transmembrane region" description="Helical" evidence="4">
    <location>
        <begin position="15"/>
        <end position="36"/>
    </location>
</feature>
<dbReference type="InterPro" id="IPR043128">
    <property type="entry name" value="Rev_trsase/Diguanyl_cyclase"/>
</dbReference>
<dbReference type="Pfam" id="PF00990">
    <property type="entry name" value="GGDEF"/>
    <property type="match status" value="1"/>
</dbReference>
<keyword evidence="4" id="KW-0812">Transmembrane</keyword>
<dbReference type="EMBL" id="JACHEU010000001">
    <property type="protein sequence ID" value="MBB6010753.1"/>
    <property type="molecule type" value="Genomic_DNA"/>
</dbReference>
<dbReference type="Proteomes" id="UP000533306">
    <property type="component" value="Unassembled WGS sequence"/>
</dbReference>
<feature type="coiled-coil region" evidence="3">
    <location>
        <begin position="60"/>
        <end position="87"/>
    </location>
</feature>
<keyword evidence="4" id="KW-0472">Membrane</keyword>
<dbReference type="InterPro" id="IPR000160">
    <property type="entry name" value="GGDEF_dom"/>
</dbReference>